<evidence type="ECO:0000313" key="3">
    <source>
        <dbReference type="Proteomes" id="UP000316313"/>
    </source>
</evidence>
<dbReference type="InterPro" id="IPR050627">
    <property type="entry name" value="Nitroreductase/BluB"/>
</dbReference>
<dbReference type="InterPro" id="IPR000415">
    <property type="entry name" value="Nitroreductase-like"/>
</dbReference>
<gene>
    <name evidence="2" type="primary">bluB</name>
    <name evidence="2" type="ORF">E3D00_09320</name>
</gene>
<dbReference type="KEGG" id="ssam:E3D00_09320"/>
<dbReference type="InterPro" id="IPR029479">
    <property type="entry name" value="Nitroreductase"/>
</dbReference>
<dbReference type="EC" id="1.13.11.79" evidence="2"/>
<dbReference type="PANTHER" id="PTHR23026:SF123">
    <property type="entry name" value="NAD(P)H NITROREDUCTASE RV3131-RELATED"/>
    <property type="match status" value="1"/>
</dbReference>
<dbReference type="GO" id="GO:0102919">
    <property type="term" value="F:5,6-dimethylbenzimidazole synthase activity"/>
    <property type="evidence" value="ECO:0007669"/>
    <property type="project" value="UniProtKB-EC"/>
</dbReference>
<dbReference type="Proteomes" id="UP000316313">
    <property type="component" value="Chromosome"/>
</dbReference>
<dbReference type="OrthoDB" id="9773807at2"/>
<dbReference type="RefSeq" id="WP_141461981.1">
    <property type="nucleotide sequence ID" value="NZ_CP038141.1"/>
</dbReference>
<dbReference type="PANTHER" id="PTHR23026">
    <property type="entry name" value="NADPH NITROREDUCTASE"/>
    <property type="match status" value="1"/>
</dbReference>
<keyword evidence="2" id="KW-0560">Oxidoreductase</keyword>
<reference evidence="2 3" key="1">
    <citation type="submission" date="2019-03" db="EMBL/GenBank/DDBJ databases">
        <title>The complete genome sequence of Swingsia samuiensis NBRC107927(T).</title>
        <authorList>
            <person name="Chua K.-O."/>
            <person name="Chan K.-G."/>
            <person name="See-Too W.-S."/>
        </authorList>
    </citation>
    <scope>NUCLEOTIDE SEQUENCE [LARGE SCALE GENOMIC DNA]</scope>
    <source>
        <strain evidence="2 3">AH83</strain>
    </source>
</reference>
<dbReference type="Gene3D" id="3.40.109.10">
    <property type="entry name" value="NADH Oxidase"/>
    <property type="match status" value="1"/>
</dbReference>
<evidence type="ECO:0000313" key="2">
    <source>
        <dbReference type="EMBL" id="QDH17742.1"/>
    </source>
</evidence>
<feature type="domain" description="Nitroreductase" evidence="1">
    <location>
        <begin position="19"/>
        <end position="184"/>
    </location>
</feature>
<dbReference type="InterPro" id="IPR012825">
    <property type="entry name" value="BluB"/>
</dbReference>
<dbReference type="AlphaFoldDB" id="A0A4Y6UJJ6"/>
<keyword evidence="3" id="KW-1185">Reference proteome</keyword>
<proteinExistence type="predicted"/>
<accession>A0A4Y6UJJ6</accession>
<organism evidence="2 3">
    <name type="scientific">Swingsia samuiensis</name>
    <dbReference type="NCBI Taxonomy" id="1293412"/>
    <lineage>
        <taxon>Bacteria</taxon>
        <taxon>Pseudomonadati</taxon>
        <taxon>Pseudomonadota</taxon>
        <taxon>Alphaproteobacteria</taxon>
        <taxon>Acetobacterales</taxon>
        <taxon>Acetobacteraceae</taxon>
        <taxon>Swingsia</taxon>
    </lineage>
</organism>
<protein>
    <submittedName>
        <fullName evidence="2">5,6-dimethylbenzimidazole synthase</fullName>
        <ecNumber evidence="2">1.13.11.79</ecNumber>
    </submittedName>
</protein>
<evidence type="ECO:0000259" key="1">
    <source>
        <dbReference type="Pfam" id="PF00881"/>
    </source>
</evidence>
<name>A0A4Y6UJJ6_9PROT</name>
<sequence length="212" mass="24219">MQQPDFSHHFSKELNELFKWRRDVRHFQRQPLPDHLLDDLLQTSILAPSVGLSEPWRFMLVESPKKRSIIRQSFETCNKNALEGYDGEQASNYASLKLAGLDDAPHHVAVFCEKNTKQGQGLGRQTMPATTTWSTVMAIHTFWLAATAAGVGIGWVSILEPNLVAKALEAEDNWEFIAYLCVGYPVAPSSSPELERMGWEKRNPERRQWIRR</sequence>
<dbReference type="NCBIfam" id="TIGR02476">
    <property type="entry name" value="BluB"/>
    <property type="match status" value="1"/>
</dbReference>
<dbReference type="EMBL" id="CP038141">
    <property type="protein sequence ID" value="QDH17742.1"/>
    <property type="molecule type" value="Genomic_DNA"/>
</dbReference>
<dbReference type="SUPFAM" id="SSF55469">
    <property type="entry name" value="FMN-dependent nitroreductase-like"/>
    <property type="match status" value="1"/>
</dbReference>
<dbReference type="Pfam" id="PF00881">
    <property type="entry name" value="Nitroreductase"/>
    <property type="match status" value="1"/>
</dbReference>